<keyword evidence="3" id="KW-0804">Transcription</keyword>
<keyword evidence="1" id="KW-0805">Transcription regulation</keyword>
<keyword evidence="2" id="KW-0238">DNA-binding</keyword>
<evidence type="ECO:0000313" key="6">
    <source>
        <dbReference type="Proteomes" id="UP000243096"/>
    </source>
</evidence>
<dbReference type="InterPro" id="IPR009057">
    <property type="entry name" value="Homeodomain-like_sf"/>
</dbReference>
<gene>
    <name evidence="5" type="ORF">B0O95_10679</name>
</gene>
<dbReference type="OrthoDB" id="6831751at2"/>
<dbReference type="PANTHER" id="PTHR46796">
    <property type="entry name" value="HTH-TYPE TRANSCRIPTIONAL ACTIVATOR RHAS-RELATED"/>
    <property type="match status" value="1"/>
</dbReference>
<dbReference type="InterPro" id="IPR050204">
    <property type="entry name" value="AraC_XylS_family_regulators"/>
</dbReference>
<dbReference type="SUPFAM" id="SSF46689">
    <property type="entry name" value="Homeodomain-like"/>
    <property type="match status" value="2"/>
</dbReference>
<reference evidence="5 6" key="1">
    <citation type="submission" date="2018-01" db="EMBL/GenBank/DDBJ databases">
        <title>Genomic Encyclopedia of Type Strains, Phase III (KMG-III): the genomes of soil and plant-associated and newly described type strains.</title>
        <authorList>
            <person name="Whitman W."/>
        </authorList>
    </citation>
    <scope>NUCLEOTIDE SEQUENCE [LARGE SCALE GENOMIC DNA]</scope>
    <source>
        <strain evidence="5 6">HKI456</strain>
    </source>
</reference>
<organism evidence="5 6">
    <name type="scientific">Mycetohabitans endofungorum</name>
    <dbReference type="NCBI Taxonomy" id="417203"/>
    <lineage>
        <taxon>Bacteria</taxon>
        <taxon>Pseudomonadati</taxon>
        <taxon>Pseudomonadota</taxon>
        <taxon>Betaproteobacteria</taxon>
        <taxon>Burkholderiales</taxon>
        <taxon>Burkholderiaceae</taxon>
        <taxon>Mycetohabitans</taxon>
    </lineage>
</organism>
<dbReference type="Gene3D" id="3.40.50.880">
    <property type="match status" value="1"/>
</dbReference>
<evidence type="ECO:0000256" key="1">
    <source>
        <dbReference type="ARBA" id="ARBA00023015"/>
    </source>
</evidence>
<evidence type="ECO:0000313" key="5">
    <source>
        <dbReference type="EMBL" id="PPB83688.1"/>
    </source>
</evidence>
<comment type="caution">
    <text evidence="5">The sequence shown here is derived from an EMBL/GenBank/DDBJ whole genome shotgun (WGS) entry which is preliminary data.</text>
</comment>
<dbReference type="SMART" id="SM00342">
    <property type="entry name" value="HTH_ARAC"/>
    <property type="match status" value="1"/>
</dbReference>
<dbReference type="SUPFAM" id="SSF52317">
    <property type="entry name" value="Class I glutamine amidotransferase-like"/>
    <property type="match status" value="1"/>
</dbReference>
<evidence type="ECO:0000256" key="2">
    <source>
        <dbReference type="ARBA" id="ARBA00023125"/>
    </source>
</evidence>
<accession>A0A2P5KAE8</accession>
<name>A0A2P5KAE8_9BURK</name>
<dbReference type="Gene3D" id="1.10.10.60">
    <property type="entry name" value="Homeodomain-like"/>
    <property type="match status" value="2"/>
</dbReference>
<dbReference type="PROSITE" id="PS01124">
    <property type="entry name" value="HTH_ARAC_FAMILY_2"/>
    <property type="match status" value="1"/>
</dbReference>
<protein>
    <submittedName>
        <fullName evidence="5">Transcriptional regulator GlxA family with amidase domain</fullName>
    </submittedName>
</protein>
<dbReference type="Proteomes" id="UP000243096">
    <property type="component" value="Unassembled WGS sequence"/>
</dbReference>
<dbReference type="GO" id="GO:0003700">
    <property type="term" value="F:DNA-binding transcription factor activity"/>
    <property type="evidence" value="ECO:0007669"/>
    <property type="project" value="InterPro"/>
</dbReference>
<evidence type="ECO:0000259" key="4">
    <source>
        <dbReference type="PROSITE" id="PS01124"/>
    </source>
</evidence>
<dbReference type="InterPro" id="IPR018060">
    <property type="entry name" value="HTH_AraC"/>
</dbReference>
<sequence>MLMHWLLPKIVLTGHMGYLRHTELLEEVRGDVGVAKASTDRVVVIFLYESFSLADVAAVADVLSVANRVLERSSEWRNRYVVRLMSTRGGVMASTSGIRVWTDGLDARYFGASTDTVLIAGGPGARAASEDFGLVGWLRKIGPSTRTVCAVGEGSMVLEAAGVPAWPEQSLRRIRSSPKPGPASGCVSDCYRSNDGFFTAMSLVSRDYSQEVVRDVAEFLMPRCARRVIEWMGHPTAAVSDTIRAAARRLQSGCERALSISDAARAAAMSERNFLRRFKLEMGITPSEFLLRCRLEKACELLVRSDLPVDKIARRTGLGSGVRLATLFRKRMFTSPTSYRNAARRRMDQP</sequence>
<dbReference type="GO" id="GO:0043565">
    <property type="term" value="F:sequence-specific DNA binding"/>
    <property type="evidence" value="ECO:0007669"/>
    <property type="project" value="InterPro"/>
</dbReference>
<dbReference type="Pfam" id="PF12833">
    <property type="entry name" value="HTH_18"/>
    <property type="match status" value="1"/>
</dbReference>
<feature type="domain" description="HTH araC/xylS-type" evidence="4">
    <location>
        <begin position="244"/>
        <end position="342"/>
    </location>
</feature>
<dbReference type="AlphaFoldDB" id="A0A2P5KAE8"/>
<evidence type="ECO:0000256" key="3">
    <source>
        <dbReference type="ARBA" id="ARBA00023163"/>
    </source>
</evidence>
<keyword evidence="6" id="KW-1185">Reference proteome</keyword>
<dbReference type="EMBL" id="PRDW01000006">
    <property type="protein sequence ID" value="PPB83688.1"/>
    <property type="molecule type" value="Genomic_DNA"/>
</dbReference>
<dbReference type="InterPro" id="IPR029062">
    <property type="entry name" value="Class_I_gatase-like"/>
</dbReference>
<proteinExistence type="predicted"/>